<feature type="compositionally biased region" description="Polar residues" evidence="2">
    <location>
        <begin position="677"/>
        <end position="687"/>
    </location>
</feature>
<keyword evidence="1" id="KW-0175">Coiled coil</keyword>
<feature type="compositionally biased region" description="Basic and acidic residues" evidence="2">
    <location>
        <begin position="381"/>
        <end position="392"/>
    </location>
</feature>
<feature type="region of interest" description="Disordered" evidence="2">
    <location>
        <begin position="15"/>
        <end position="54"/>
    </location>
</feature>
<feature type="region of interest" description="Disordered" evidence="2">
    <location>
        <begin position="797"/>
        <end position="870"/>
    </location>
</feature>
<dbReference type="GO" id="GO:0000785">
    <property type="term" value="C:chromatin"/>
    <property type="evidence" value="ECO:0007669"/>
    <property type="project" value="TreeGrafter"/>
</dbReference>
<protein>
    <submittedName>
        <fullName evidence="4">Transcription factor spt20</fullName>
    </submittedName>
</protein>
<feature type="compositionally biased region" description="Low complexity" evidence="2">
    <location>
        <begin position="394"/>
        <end position="412"/>
    </location>
</feature>
<dbReference type="AlphaFoldDB" id="A0A9P7VBQ5"/>
<dbReference type="OrthoDB" id="1932706at2759"/>
<feature type="region of interest" description="Disordered" evidence="2">
    <location>
        <begin position="580"/>
        <end position="718"/>
    </location>
</feature>
<evidence type="ECO:0000256" key="1">
    <source>
        <dbReference type="SAM" id="Coils"/>
    </source>
</evidence>
<comment type="caution">
    <text evidence="4">The sequence shown here is derived from an EMBL/GenBank/DDBJ whole genome shotgun (WGS) entry which is preliminary data.</text>
</comment>
<organism evidence="4 5">
    <name type="scientific">Scheffersomyces spartinae</name>
    <dbReference type="NCBI Taxonomy" id="45513"/>
    <lineage>
        <taxon>Eukaryota</taxon>
        <taxon>Fungi</taxon>
        <taxon>Dikarya</taxon>
        <taxon>Ascomycota</taxon>
        <taxon>Saccharomycotina</taxon>
        <taxon>Pichiomycetes</taxon>
        <taxon>Debaryomycetaceae</taxon>
        <taxon>Scheffersomyces</taxon>
    </lineage>
</organism>
<feature type="compositionally biased region" description="Gly residues" evidence="2">
    <location>
        <begin position="26"/>
        <end position="35"/>
    </location>
</feature>
<gene>
    <name evidence="4" type="primary">SPT20</name>
    <name evidence="4" type="ORF">KQ657_003667</name>
</gene>
<dbReference type="PANTHER" id="PTHR13992:SF39">
    <property type="entry name" value="SMRTER, ISOFORM G"/>
    <property type="match status" value="1"/>
</dbReference>
<feature type="compositionally biased region" description="Polar residues" evidence="2">
    <location>
        <begin position="580"/>
        <end position="621"/>
    </location>
</feature>
<dbReference type="Proteomes" id="UP000790833">
    <property type="component" value="Unassembled WGS sequence"/>
</dbReference>
<dbReference type="GO" id="GO:0006357">
    <property type="term" value="P:regulation of transcription by RNA polymerase II"/>
    <property type="evidence" value="ECO:0007669"/>
    <property type="project" value="TreeGrafter"/>
</dbReference>
<feature type="region of interest" description="Disordered" evidence="2">
    <location>
        <begin position="366"/>
        <end position="415"/>
    </location>
</feature>
<feature type="region of interest" description="Disordered" evidence="2">
    <location>
        <begin position="168"/>
        <end position="214"/>
    </location>
</feature>
<feature type="compositionally biased region" description="Low complexity" evidence="2">
    <location>
        <begin position="797"/>
        <end position="808"/>
    </location>
</feature>
<evidence type="ECO:0000313" key="5">
    <source>
        <dbReference type="Proteomes" id="UP000790833"/>
    </source>
</evidence>
<feature type="compositionally biased region" description="Low complexity" evidence="2">
    <location>
        <begin position="622"/>
        <end position="675"/>
    </location>
</feature>
<feature type="compositionally biased region" description="Low complexity" evidence="2">
    <location>
        <begin position="36"/>
        <end position="54"/>
    </location>
</feature>
<feature type="compositionally biased region" description="Low complexity" evidence="2">
    <location>
        <begin position="842"/>
        <end position="862"/>
    </location>
</feature>
<feature type="region of interest" description="Disordered" evidence="2">
    <location>
        <begin position="480"/>
        <end position="523"/>
    </location>
</feature>
<evidence type="ECO:0000256" key="2">
    <source>
        <dbReference type="SAM" id="MobiDB-lite"/>
    </source>
</evidence>
<feature type="compositionally biased region" description="Low complexity" evidence="2">
    <location>
        <begin position="190"/>
        <end position="212"/>
    </location>
</feature>
<feature type="domain" description="Spt20-like SEP" evidence="3">
    <location>
        <begin position="89"/>
        <end position="284"/>
    </location>
</feature>
<feature type="coiled-coil region" evidence="1">
    <location>
        <begin position="529"/>
        <end position="571"/>
    </location>
</feature>
<feature type="compositionally biased region" description="Gly residues" evidence="2">
    <location>
        <begin position="695"/>
        <end position="709"/>
    </location>
</feature>
<evidence type="ECO:0000259" key="3">
    <source>
        <dbReference type="Pfam" id="PF12090"/>
    </source>
</evidence>
<keyword evidence="5" id="KW-1185">Reference proteome</keyword>
<dbReference type="PANTHER" id="PTHR13992">
    <property type="entry name" value="NUCLEAR RECEPTOR CO-REPRESSOR RELATED NCOR"/>
    <property type="match status" value="1"/>
</dbReference>
<evidence type="ECO:0000313" key="4">
    <source>
        <dbReference type="EMBL" id="KAG7195146.1"/>
    </source>
</evidence>
<proteinExistence type="predicted"/>
<accession>A0A9P7VBQ5</accession>
<dbReference type="Pfam" id="PF12090">
    <property type="entry name" value="Spt20_SEP"/>
    <property type="match status" value="1"/>
</dbReference>
<feature type="compositionally biased region" description="Low complexity" evidence="2">
    <location>
        <begin position="499"/>
        <end position="513"/>
    </location>
</feature>
<dbReference type="EMBL" id="JAHMUF010000004">
    <property type="protein sequence ID" value="KAG7195146.1"/>
    <property type="molecule type" value="Genomic_DNA"/>
</dbReference>
<dbReference type="InterPro" id="IPR051571">
    <property type="entry name" value="N-CoR_corepressor"/>
</dbReference>
<dbReference type="InterPro" id="IPR046468">
    <property type="entry name" value="Spt20-like_SEP"/>
</dbReference>
<dbReference type="RefSeq" id="XP_043050693.1">
    <property type="nucleotide sequence ID" value="XM_043194369.1"/>
</dbReference>
<feature type="compositionally biased region" description="Low complexity" evidence="2">
    <location>
        <begin position="15"/>
        <end position="25"/>
    </location>
</feature>
<name>A0A9P7VBQ5_9ASCO</name>
<sequence>MTYCRSVCTGISTMNANSNSSSNGHNGSGNGGGNGNTAMSSQQQQQLLRKQQQQQQQQTLLRQQMRIRNTLKTYQFPKTSAEILRKYAKYPPSINFHIYENYYKFNNTLDGNRIPKNSPMIKDFLHHVLREEIPLEMSELLKDFAIRSYDGCLILQVYDHRNLVSSSRPPVVKQQAAPGTEVKLEGKSDSNGSNQEAGGSSGSGSSSKSVPSAAVTKPKTYRTLLRPTPLSLYYDLLYQSDSSLTGFNDLVALQMESEILTLTIRKLDLLVPLNGYLCDSYLQPESEYPKKVWDEKTQDYKLVFNHSDYEDKPLRKLHQEEMVMHKSSEYEELMLLLSNKYKDLNESAKKLVIVGSQSLAAAAVASTSSNPQLASVGANNKAKETSTKKPDAKTSTISNPKPPSTTTSGSATGQFMRLRFIEEIRKRKEAQRAQQEATVSQTVSQAQNIANNNMGSTNKALNKQRQQIVQNNLSQVQSLIQQQQQQQQQQQTQPPPPTSSSQHQQQQQQLNTSAPPPVANISQTDPNFAVAAEKQKQVAAKRAQLLKQQHLQQQQAQLQKQQQQQQQQQKQVQLPNFGNQRMSPAMQYTTPGSNMNSQPVSNIGTPVMQNRSPAVQGSPDMQQHQQQQQQQQQQQAQQKRMQQLRQFQQMRQMRQMQHPQQQQQQQQQLPQQGLQQGTGAPGQNMNTQPLPVHGQGPGQGPGPSQGQGQGTSSTLQQQQQHLFQTLLTEQEQALFKQMHQKVNTWVQIGLSGVAPNRTRLTPTQQQQALAQAKALHGQLMQKFPVYYQKLRQLQALQRRGQQGQQQMGPGRGGGQQPTNQQLGMPMNPNYSNVGGKSLPGGMNSQQASPQMMNQQMMQHMQQKNPYAKKS</sequence>
<reference evidence="4" key="1">
    <citation type="submission" date="2021-03" db="EMBL/GenBank/DDBJ databases">
        <authorList>
            <person name="Palmer J.M."/>
        </authorList>
    </citation>
    <scope>NUCLEOTIDE SEQUENCE</scope>
    <source>
        <strain evidence="4">ARV_011</strain>
    </source>
</reference>
<dbReference type="GeneID" id="66117041"/>
<feature type="compositionally biased region" description="Low complexity" evidence="2">
    <location>
        <begin position="480"/>
        <end position="492"/>
    </location>
</feature>